<dbReference type="Gene3D" id="2.30.30.760">
    <property type="match status" value="1"/>
</dbReference>
<dbReference type="Pfam" id="PF13144">
    <property type="entry name" value="ChapFlgA"/>
    <property type="match status" value="1"/>
</dbReference>
<organism evidence="6 7">
    <name type="scientific">Neokomagataea tanensis NBRC 106556</name>
    <dbReference type="NCBI Taxonomy" id="1223519"/>
    <lineage>
        <taxon>Bacteria</taxon>
        <taxon>Pseudomonadati</taxon>
        <taxon>Pseudomonadota</taxon>
        <taxon>Alphaproteobacteria</taxon>
        <taxon>Acetobacterales</taxon>
        <taxon>Acetobacteraceae</taxon>
        <taxon>Neokomagataea</taxon>
    </lineage>
</organism>
<keyword evidence="7" id="KW-1185">Reference proteome</keyword>
<evidence type="ECO:0000256" key="2">
    <source>
        <dbReference type="ARBA" id="ARBA00022729"/>
    </source>
</evidence>
<evidence type="ECO:0000259" key="5">
    <source>
        <dbReference type="SMART" id="SM00858"/>
    </source>
</evidence>
<dbReference type="InterPro" id="IPR017585">
    <property type="entry name" value="SAF_FlgA"/>
</dbReference>
<dbReference type="PANTHER" id="PTHR36307:SF1">
    <property type="entry name" value="FLAGELLA BASAL BODY P-RING FORMATION PROTEIN FLGA"/>
    <property type="match status" value="1"/>
</dbReference>
<dbReference type="RefSeq" id="WP_245642157.1">
    <property type="nucleotide sequence ID" value="NZ_BAQB01000032.1"/>
</dbReference>
<protein>
    <submittedName>
        <fullName evidence="6">Flagellar basal body P-ring biosynthesis protein FlgA</fullName>
    </submittedName>
</protein>
<accession>A0ABQ0QKT2</accession>
<keyword evidence="3" id="KW-0574">Periplasm</keyword>
<dbReference type="EMBL" id="BAQB01000032">
    <property type="protein sequence ID" value="GBR48383.1"/>
    <property type="molecule type" value="Genomic_DNA"/>
</dbReference>
<feature type="chain" id="PRO_5046577170" evidence="4">
    <location>
        <begin position="25"/>
        <end position="330"/>
    </location>
</feature>
<evidence type="ECO:0000256" key="1">
    <source>
        <dbReference type="ARBA" id="ARBA00004418"/>
    </source>
</evidence>
<sequence>MMRRRQLHVMWLVLLLLFMGQVQAATLRPSAHIGHDRIQLSDLFSGLTPGQDVEIGDAPALGQHYTVGGDQLTAIAAQFGVDWQEASPSASVTLTRDARWVTADDILPMIRQALIVPEHAEIEVSLESFTSFAVPVEDQGPLVLVRLEHPGRGEHFTAYFRVPRHAGAQGGTMLTVSGAVQASVRGVILRRSVHAGETVLAEDVTTGLVPLGGVPDDALVAEGDAVGLVVRNAERAGAVLGSSQLLRPQIVQRGTPVVVTYHGPNINLTVSGTVLDAGGKGDMVHVYNGTSQMILTGRVMGRSAVDVLEGATPLAVGEHGHKAFMKLPAL</sequence>
<evidence type="ECO:0000256" key="4">
    <source>
        <dbReference type="SAM" id="SignalP"/>
    </source>
</evidence>
<dbReference type="NCBIfam" id="TIGR03170">
    <property type="entry name" value="flgA_cterm"/>
    <property type="match status" value="1"/>
</dbReference>
<keyword evidence="6" id="KW-0969">Cilium</keyword>
<name>A0ABQ0QKT2_9PROT</name>
<keyword evidence="6" id="KW-0966">Cell projection</keyword>
<comment type="subcellular location">
    <subcellularLocation>
        <location evidence="1">Periplasm</location>
    </subcellularLocation>
</comment>
<evidence type="ECO:0000256" key="3">
    <source>
        <dbReference type="ARBA" id="ARBA00022764"/>
    </source>
</evidence>
<dbReference type="InterPro" id="IPR039246">
    <property type="entry name" value="Flagellar_FlgA"/>
</dbReference>
<dbReference type="InterPro" id="IPR013974">
    <property type="entry name" value="SAF"/>
</dbReference>
<keyword evidence="2 4" id="KW-0732">Signal</keyword>
<reference evidence="6" key="1">
    <citation type="submission" date="2013-04" db="EMBL/GenBank/DDBJ databases">
        <title>The genome sequencing project of 58 acetic acid bacteria.</title>
        <authorList>
            <person name="Okamoto-Kainuma A."/>
            <person name="Ishikawa M."/>
            <person name="Umino S."/>
            <person name="Koizumi Y."/>
            <person name="Shiwa Y."/>
            <person name="Yoshikawa H."/>
            <person name="Matsutani M."/>
            <person name="Matsushita K."/>
        </authorList>
    </citation>
    <scope>NUCLEOTIDE SEQUENCE</scope>
    <source>
        <strain evidence="6">NBRC 106556</strain>
    </source>
</reference>
<comment type="caution">
    <text evidence="6">The sequence shown here is derived from an EMBL/GenBank/DDBJ whole genome shotgun (WGS) entry which is preliminary data.</text>
</comment>
<keyword evidence="6" id="KW-0282">Flagellum</keyword>
<feature type="signal peptide" evidence="4">
    <location>
        <begin position="1"/>
        <end position="24"/>
    </location>
</feature>
<proteinExistence type="predicted"/>
<dbReference type="CDD" id="cd11614">
    <property type="entry name" value="SAF_CpaB_FlgA_like"/>
    <property type="match status" value="1"/>
</dbReference>
<dbReference type="PANTHER" id="PTHR36307">
    <property type="entry name" value="FLAGELLA BASAL BODY P-RING FORMATION PROTEIN FLGA"/>
    <property type="match status" value="1"/>
</dbReference>
<evidence type="ECO:0000313" key="7">
    <source>
        <dbReference type="Proteomes" id="UP001062443"/>
    </source>
</evidence>
<feature type="domain" description="SAF" evidence="5">
    <location>
        <begin position="184"/>
        <end position="246"/>
    </location>
</feature>
<gene>
    <name evidence="6" type="ORF">AA106556_1775</name>
</gene>
<evidence type="ECO:0000313" key="6">
    <source>
        <dbReference type="EMBL" id="GBR48383.1"/>
    </source>
</evidence>
<dbReference type="SMART" id="SM00858">
    <property type="entry name" value="SAF"/>
    <property type="match status" value="1"/>
</dbReference>
<dbReference type="Proteomes" id="UP001062443">
    <property type="component" value="Unassembled WGS sequence"/>
</dbReference>